<gene>
    <name evidence="14" type="ORF">HYN46_11600</name>
</gene>
<evidence type="ECO:0000256" key="1">
    <source>
        <dbReference type="ARBA" id="ARBA00004429"/>
    </source>
</evidence>
<reference evidence="14 15" key="1">
    <citation type="submission" date="2018-07" db="EMBL/GenBank/DDBJ databases">
        <title>Genome sequencing of Moraxellaceae gen. HYN0046.</title>
        <authorList>
            <person name="Kim M."/>
            <person name="Yi H."/>
        </authorList>
    </citation>
    <scope>NUCLEOTIDE SEQUENCE [LARGE SCALE GENOMIC DNA]</scope>
    <source>
        <strain evidence="14 15">HYN0046</strain>
    </source>
</reference>
<evidence type="ECO:0000256" key="2">
    <source>
        <dbReference type="ARBA" id="ARBA00011245"/>
    </source>
</evidence>
<comment type="similarity">
    <text evidence="10">Belongs to the major facilitator superfamily. MdfA family.</text>
</comment>
<dbReference type="GO" id="GO:0005886">
    <property type="term" value="C:plasma membrane"/>
    <property type="evidence" value="ECO:0007669"/>
    <property type="project" value="UniProtKB-SubCell"/>
</dbReference>
<dbReference type="EMBL" id="CP031222">
    <property type="protein sequence ID" value="AXI03424.1"/>
    <property type="molecule type" value="Genomic_DNA"/>
</dbReference>
<dbReference type="PROSITE" id="PS00216">
    <property type="entry name" value="SUGAR_TRANSPORT_1"/>
    <property type="match status" value="1"/>
</dbReference>
<dbReference type="InterPro" id="IPR020846">
    <property type="entry name" value="MFS_dom"/>
</dbReference>
<keyword evidence="3" id="KW-0813">Transport</keyword>
<dbReference type="PANTHER" id="PTHR23502">
    <property type="entry name" value="MAJOR FACILITATOR SUPERFAMILY"/>
    <property type="match status" value="1"/>
</dbReference>
<keyword evidence="4" id="KW-1003">Cell membrane</keyword>
<dbReference type="InterPro" id="IPR005829">
    <property type="entry name" value="Sugar_transporter_CS"/>
</dbReference>
<keyword evidence="7 12" id="KW-1133">Transmembrane helix</keyword>
<comment type="subcellular location">
    <subcellularLocation>
        <location evidence="1">Cell inner membrane</location>
        <topology evidence="1">Multi-pass membrane protein</topology>
    </subcellularLocation>
</comment>
<dbReference type="AlphaFoldDB" id="A0A345P815"/>
<accession>A0A345P815</accession>
<name>A0A345P815_9GAMM</name>
<evidence type="ECO:0000256" key="7">
    <source>
        <dbReference type="ARBA" id="ARBA00022989"/>
    </source>
</evidence>
<proteinExistence type="inferred from homology"/>
<dbReference type="KEGG" id="mbah:HYN46_11600"/>
<feature type="transmembrane region" description="Helical" evidence="12">
    <location>
        <begin position="105"/>
        <end position="126"/>
    </location>
</feature>
<dbReference type="GO" id="GO:0046677">
    <property type="term" value="P:response to antibiotic"/>
    <property type="evidence" value="ECO:0007669"/>
    <property type="project" value="UniProtKB-KW"/>
</dbReference>
<evidence type="ECO:0000256" key="12">
    <source>
        <dbReference type="SAM" id="Phobius"/>
    </source>
</evidence>
<dbReference type="Proteomes" id="UP000253940">
    <property type="component" value="Chromosome"/>
</dbReference>
<keyword evidence="15" id="KW-1185">Reference proteome</keyword>
<feature type="transmembrane region" description="Helical" evidence="12">
    <location>
        <begin position="314"/>
        <end position="338"/>
    </location>
</feature>
<feature type="transmembrane region" description="Helical" evidence="12">
    <location>
        <begin position="166"/>
        <end position="186"/>
    </location>
</feature>
<evidence type="ECO:0000256" key="11">
    <source>
        <dbReference type="ARBA" id="ARBA00040126"/>
    </source>
</evidence>
<dbReference type="InterPro" id="IPR011701">
    <property type="entry name" value="MFS"/>
</dbReference>
<evidence type="ECO:0000256" key="4">
    <source>
        <dbReference type="ARBA" id="ARBA00022475"/>
    </source>
</evidence>
<feature type="transmembrane region" description="Helical" evidence="12">
    <location>
        <begin position="290"/>
        <end position="308"/>
    </location>
</feature>
<organism evidence="14 15">
    <name type="scientific">Aquirhabdus parva</name>
    <dbReference type="NCBI Taxonomy" id="2283318"/>
    <lineage>
        <taxon>Bacteria</taxon>
        <taxon>Pseudomonadati</taxon>
        <taxon>Pseudomonadota</taxon>
        <taxon>Gammaproteobacteria</taxon>
        <taxon>Moraxellales</taxon>
        <taxon>Moraxellaceae</taxon>
        <taxon>Aquirhabdus</taxon>
    </lineage>
</organism>
<evidence type="ECO:0000313" key="14">
    <source>
        <dbReference type="EMBL" id="AXI03424.1"/>
    </source>
</evidence>
<dbReference type="OrthoDB" id="9814303at2"/>
<feature type="transmembrane region" description="Helical" evidence="12">
    <location>
        <begin position="220"/>
        <end position="241"/>
    </location>
</feature>
<dbReference type="RefSeq" id="WP_114899532.1">
    <property type="nucleotide sequence ID" value="NZ_CP031222.1"/>
</dbReference>
<dbReference type="PROSITE" id="PS50850">
    <property type="entry name" value="MFS"/>
    <property type="match status" value="1"/>
</dbReference>
<feature type="transmembrane region" description="Helical" evidence="12">
    <location>
        <begin position="261"/>
        <end position="278"/>
    </location>
</feature>
<keyword evidence="9" id="KW-0046">Antibiotic resistance</keyword>
<dbReference type="PANTHER" id="PTHR23502:SF43">
    <property type="entry name" value="MULTIDRUG TRANSPORTER MDFA"/>
    <property type="match status" value="1"/>
</dbReference>
<evidence type="ECO:0000259" key="13">
    <source>
        <dbReference type="PROSITE" id="PS50850"/>
    </source>
</evidence>
<dbReference type="GO" id="GO:1990961">
    <property type="term" value="P:xenobiotic detoxification by transmembrane export across the plasma membrane"/>
    <property type="evidence" value="ECO:0007669"/>
    <property type="project" value="TreeGrafter"/>
</dbReference>
<evidence type="ECO:0000256" key="5">
    <source>
        <dbReference type="ARBA" id="ARBA00022519"/>
    </source>
</evidence>
<dbReference type="Pfam" id="PF07690">
    <property type="entry name" value="MFS_1"/>
    <property type="match status" value="1"/>
</dbReference>
<feature type="transmembrane region" description="Helical" evidence="12">
    <location>
        <begin position="80"/>
        <end position="99"/>
    </location>
</feature>
<evidence type="ECO:0000256" key="8">
    <source>
        <dbReference type="ARBA" id="ARBA00023136"/>
    </source>
</evidence>
<keyword evidence="6 12" id="KW-0812">Transmembrane</keyword>
<evidence type="ECO:0000256" key="3">
    <source>
        <dbReference type="ARBA" id="ARBA00022448"/>
    </source>
</evidence>
<dbReference type="InterPro" id="IPR036259">
    <property type="entry name" value="MFS_trans_sf"/>
</dbReference>
<dbReference type="SUPFAM" id="SSF103473">
    <property type="entry name" value="MFS general substrate transporter"/>
    <property type="match status" value="1"/>
</dbReference>
<dbReference type="GO" id="GO:0015385">
    <property type="term" value="F:sodium:proton antiporter activity"/>
    <property type="evidence" value="ECO:0007669"/>
    <property type="project" value="TreeGrafter"/>
</dbReference>
<evidence type="ECO:0000313" key="15">
    <source>
        <dbReference type="Proteomes" id="UP000253940"/>
    </source>
</evidence>
<feature type="transmembrane region" description="Helical" evidence="12">
    <location>
        <begin position="345"/>
        <end position="363"/>
    </location>
</feature>
<comment type="subunit">
    <text evidence="2">Monomer.</text>
</comment>
<feature type="transmembrane region" description="Helical" evidence="12">
    <location>
        <begin position="375"/>
        <end position="399"/>
    </location>
</feature>
<feature type="transmembrane region" description="Helical" evidence="12">
    <location>
        <begin position="138"/>
        <end position="160"/>
    </location>
</feature>
<sequence length="413" mass="45451">MQKISTLNRKTLMFPLAIVLFEFCTYIANDMIQPGMIAVIREYHAGVEWVARSLTAYLIGGTLITWLLGPLSDRIGRRPVMIFGAAVFALSLLLILFSWNIETFMLWRIVQGMGLCYILAVGYAAIQEGFEEKAAVKVMAMMANVALLAPLVGPVLGAAVVSVWSWQVSFVLIAVVVVLSVIALYFHMPETMIVDKTKPASPISFKAIWTDYRTLLAEPAFVKAAACMSLFGVPLIVWIGLSPVILIKDAGMTPMEYGLCQIPVIGALVVGNVLLMKVTDRWPIARPVQWSPYFVALGLVLTAPVFVFPEHAAWFITLGMTCFAFAQGFAFAVVYRFVMTSSPQGAGVMGAAVGMVLMAGYALELELAAWLYYRYAGQGLFVMLLIFCIFFFILLPGVIKRAVLQREPTDITH</sequence>
<evidence type="ECO:0000256" key="10">
    <source>
        <dbReference type="ARBA" id="ARBA00038406"/>
    </source>
</evidence>
<keyword evidence="5" id="KW-0997">Cell inner membrane</keyword>
<evidence type="ECO:0000256" key="6">
    <source>
        <dbReference type="ARBA" id="ARBA00022692"/>
    </source>
</evidence>
<feature type="transmembrane region" description="Helical" evidence="12">
    <location>
        <begin position="12"/>
        <end position="29"/>
    </location>
</feature>
<dbReference type="Gene3D" id="1.20.1720.10">
    <property type="entry name" value="Multidrug resistance protein D"/>
    <property type="match status" value="1"/>
</dbReference>
<feature type="transmembrane region" description="Helical" evidence="12">
    <location>
        <begin position="49"/>
        <end position="68"/>
    </location>
</feature>
<keyword evidence="8 12" id="KW-0472">Membrane</keyword>
<feature type="domain" description="Major facilitator superfamily (MFS) profile" evidence="13">
    <location>
        <begin position="10"/>
        <end position="403"/>
    </location>
</feature>
<protein>
    <recommendedName>
        <fullName evidence="11">Multidrug transporter MdfA</fullName>
    </recommendedName>
</protein>
<evidence type="ECO:0000256" key="9">
    <source>
        <dbReference type="ARBA" id="ARBA00023251"/>
    </source>
</evidence>